<feature type="region of interest" description="Disordered" evidence="1">
    <location>
        <begin position="201"/>
        <end position="235"/>
    </location>
</feature>
<dbReference type="Proteomes" id="UP000266841">
    <property type="component" value="Unassembled WGS sequence"/>
</dbReference>
<reference evidence="2 3" key="1">
    <citation type="journal article" date="2012" name="Genome Biol.">
        <title>Genome and low-iron response of an oceanic diatom adapted to chronic iron limitation.</title>
        <authorList>
            <person name="Lommer M."/>
            <person name="Specht M."/>
            <person name="Roy A.S."/>
            <person name="Kraemer L."/>
            <person name="Andreson R."/>
            <person name="Gutowska M.A."/>
            <person name="Wolf J."/>
            <person name="Bergner S.V."/>
            <person name="Schilhabel M.B."/>
            <person name="Klostermeier U.C."/>
            <person name="Beiko R.G."/>
            <person name="Rosenstiel P."/>
            <person name="Hippler M."/>
            <person name="Laroche J."/>
        </authorList>
    </citation>
    <scope>NUCLEOTIDE SEQUENCE [LARGE SCALE GENOMIC DNA]</scope>
    <source>
        <strain evidence="2 3">CCMP1005</strain>
    </source>
</reference>
<proteinExistence type="predicted"/>
<sequence length="235" mass="26261">MKKSRQVTWTEKEIDEFVRLRREKAGNQNSWVKLAGLLGSRDKLPQDFANLWHGGNASSQLKRFSTPAGKHIPLKHCVDPDGHWKPEFEKKKKATKSMAKLQQVKSGSKRKVGSAKAKEKSKSKSARSSSKSKGKSKSSAIPQASPVRWSSRSKTRLISKNQPVSMSKNAYKAIHEGLEKKVIRQLGPTVQFLSFATVEEREPDATGTFPPRKKARHEEEGEPASWRSLLGCSIS</sequence>
<protein>
    <submittedName>
        <fullName evidence="2">Uncharacterized protein</fullName>
    </submittedName>
</protein>
<organism evidence="2 3">
    <name type="scientific">Thalassiosira oceanica</name>
    <name type="common">Marine diatom</name>
    <dbReference type="NCBI Taxonomy" id="159749"/>
    <lineage>
        <taxon>Eukaryota</taxon>
        <taxon>Sar</taxon>
        <taxon>Stramenopiles</taxon>
        <taxon>Ochrophyta</taxon>
        <taxon>Bacillariophyta</taxon>
        <taxon>Coscinodiscophyceae</taxon>
        <taxon>Thalassiosirophycidae</taxon>
        <taxon>Thalassiosirales</taxon>
        <taxon>Thalassiosiraceae</taxon>
        <taxon>Thalassiosira</taxon>
    </lineage>
</organism>
<accession>K0SZA1</accession>
<dbReference type="EMBL" id="AGNL01018168">
    <property type="protein sequence ID" value="EJK63557.1"/>
    <property type="molecule type" value="Genomic_DNA"/>
</dbReference>
<comment type="caution">
    <text evidence="2">The sequence shown here is derived from an EMBL/GenBank/DDBJ whole genome shotgun (WGS) entry which is preliminary data.</text>
</comment>
<feature type="region of interest" description="Disordered" evidence="1">
    <location>
        <begin position="74"/>
        <end position="163"/>
    </location>
</feature>
<keyword evidence="3" id="KW-1185">Reference proteome</keyword>
<gene>
    <name evidence="2" type="ORF">THAOC_15777</name>
</gene>
<evidence type="ECO:0000256" key="1">
    <source>
        <dbReference type="SAM" id="MobiDB-lite"/>
    </source>
</evidence>
<name>K0SZA1_THAOC</name>
<evidence type="ECO:0000313" key="3">
    <source>
        <dbReference type="Proteomes" id="UP000266841"/>
    </source>
</evidence>
<evidence type="ECO:0000313" key="2">
    <source>
        <dbReference type="EMBL" id="EJK63557.1"/>
    </source>
</evidence>
<feature type="compositionally biased region" description="Basic and acidic residues" evidence="1">
    <location>
        <begin position="76"/>
        <end position="90"/>
    </location>
</feature>
<dbReference type="AlphaFoldDB" id="K0SZA1"/>
<feature type="compositionally biased region" description="Basic residues" evidence="1">
    <location>
        <begin position="123"/>
        <end position="136"/>
    </location>
</feature>